<dbReference type="OrthoDB" id="424310at2759"/>
<dbReference type="PANTHER" id="PTHR22878:SF70">
    <property type="entry name" value="DYNEIN HEAVY CHAIN 2, AXONEMAL"/>
    <property type="match status" value="1"/>
</dbReference>
<sequence>MTITAILDELRSIEKVKITEIKAYANPPRIVAYVLEAVLILLQREPTITEARRLLADPYLVDRLRNFDVKSVDGMVLRKLKILTNMENFEYELVAKMSQPIACLLKWVKEVEKMAELLN</sequence>
<dbReference type="Pfam" id="PF12777">
    <property type="entry name" value="MT"/>
    <property type="match status" value="1"/>
</dbReference>
<accession>A0A813M622</accession>
<evidence type="ECO:0000313" key="3">
    <source>
        <dbReference type="Proteomes" id="UP000663879"/>
    </source>
</evidence>
<feature type="domain" description="Dynein heavy chain coiled coil stalk" evidence="1">
    <location>
        <begin position="3"/>
        <end position="116"/>
    </location>
</feature>
<evidence type="ECO:0000313" key="2">
    <source>
        <dbReference type="EMBL" id="CAF0712113.1"/>
    </source>
</evidence>
<dbReference type="AlphaFoldDB" id="A0A813M622"/>
<dbReference type="GO" id="GO:0030286">
    <property type="term" value="C:dynein complex"/>
    <property type="evidence" value="ECO:0007669"/>
    <property type="project" value="InterPro"/>
</dbReference>
<dbReference type="Gene3D" id="1.20.920.20">
    <property type="match status" value="1"/>
</dbReference>
<dbReference type="GO" id="GO:0007018">
    <property type="term" value="P:microtubule-based movement"/>
    <property type="evidence" value="ECO:0007669"/>
    <property type="project" value="InterPro"/>
</dbReference>
<dbReference type="Proteomes" id="UP000663879">
    <property type="component" value="Unassembled WGS sequence"/>
</dbReference>
<keyword evidence="3" id="KW-1185">Reference proteome</keyword>
<comment type="caution">
    <text evidence="2">The sequence shown here is derived from an EMBL/GenBank/DDBJ whole genome shotgun (WGS) entry which is preliminary data.</text>
</comment>
<dbReference type="GO" id="GO:0045505">
    <property type="term" value="F:dynein intermediate chain binding"/>
    <property type="evidence" value="ECO:0007669"/>
    <property type="project" value="InterPro"/>
</dbReference>
<gene>
    <name evidence="2" type="ORF">OXX778_LOCUS1169</name>
</gene>
<name>A0A813M622_9BILA</name>
<dbReference type="InterPro" id="IPR024743">
    <property type="entry name" value="Dynein_HC_stalk"/>
</dbReference>
<dbReference type="EMBL" id="CAJNOC010000071">
    <property type="protein sequence ID" value="CAF0712113.1"/>
    <property type="molecule type" value="Genomic_DNA"/>
</dbReference>
<evidence type="ECO:0000259" key="1">
    <source>
        <dbReference type="Pfam" id="PF12777"/>
    </source>
</evidence>
<reference evidence="2" key="1">
    <citation type="submission" date="2021-02" db="EMBL/GenBank/DDBJ databases">
        <authorList>
            <person name="Nowell W R."/>
        </authorList>
    </citation>
    <scope>NUCLEOTIDE SEQUENCE</scope>
    <source>
        <strain evidence="2">Ploen Becks lab</strain>
    </source>
</reference>
<proteinExistence type="predicted"/>
<protein>
    <recommendedName>
        <fullName evidence="1">Dynein heavy chain coiled coil stalk domain-containing protein</fullName>
    </recommendedName>
</protein>
<dbReference type="PANTHER" id="PTHR22878">
    <property type="entry name" value="DYNEIN HEAVY CHAIN 6, AXONEMAL-LIKE-RELATED"/>
    <property type="match status" value="1"/>
</dbReference>
<organism evidence="2 3">
    <name type="scientific">Brachionus calyciflorus</name>
    <dbReference type="NCBI Taxonomy" id="104777"/>
    <lineage>
        <taxon>Eukaryota</taxon>
        <taxon>Metazoa</taxon>
        <taxon>Spiralia</taxon>
        <taxon>Gnathifera</taxon>
        <taxon>Rotifera</taxon>
        <taxon>Eurotatoria</taxon>
        <taxon>Monogononta</taxon>
        <taxon>Pseudotrocha</taxon>
        <taxon>Ploima</taxon>
        <taxon>Brachionidae</taxon>
        <taxon>Brachionus</taxon>
    </lineage>
</organism>
<dbReference type="InterPro" id="IPR026983">
    <property type="entry name" value="DHC"/>
</dbReference>
<dbReference type="GO" id="GO:0051959">
    <property type="term" value="F:dynein light intermediate chain binding"/>
    <property type="evidence" value="ECO:0007669"/>
    <property type="project" value="InterPro"/>
</dbReference>